<reference evidence="2 3" key="1">
    <citation type="submission" date="2020-06" db="EMBL/GenBank/DDBJ databases">
        <authorList>
            <person name="Criscuolo A."/>
        </authorList>
    </citation>
    <scope>NUCLEOTIDE SEQUENCE [LARGE SCALE GENOMIC DNA]</scope>
    <source>
        <strain evidence="3">CIP 111411</strain>
    </source>
</reference>
<comment type="caution">
    <text evidence="2">The sequence shown here is derived from an EMBL/GenBank/DDBJ whole genome shotgun (WGS) entry which is preliminary data.</text>
</comment>
<dbReference type="AlphaFoldDB" id="A0A6V6YXN8"/>
<evidence type="ECO:0000313" key="2">
    <source>
        <dbReference type="EMBL" id="CAD0004195.1"/>
    </source>
</evidence>
<keyword evidence="1" id="KW-1133">Transmembrane helix</keyword>
<dbReference type="Proteomes" id="UP000530060">
    <property type="component" value="Unassembled WGS sequence"/>
</dbReference>
<gene>
    <name evidence="2" type="ORF">FLAT13_02105</name>
</gene>
<keyword evidence="1" id="KW-0472">Membrane</keyword>
<sequence>MVKRLRELTKALKICKTKKRPKIFGRFLLPYLKNYILLRTIYFGQCIFYIKF</sequence>
<keyword evidence="1" id="KW-0812">Transmembrane</keyword>
<name>A0A6V6YXN8_9FLAO</name>
<evidence type="ECO:0000256" key="1">
    <source>
        <dbReference type="SAM" id="Phobius"/>
    </source>
</evidence>
<dbReference type="EMBL" id="CAIJDP010000068">
    <property type="protein sequence ID" value="CAD0004195.1"/>
    <property type="molecule type" value="Genomic_DNA"/>
</dbReference>
<proteinExistence type="predicted"/>
<feature type="transmembrane region" description="Helical" evidence="1">
    <location>
        <begin position="28"/>
        <end position="50"/>
    </location>
</feature>
<protein>
    <submittedName>
        <fullName evidence="2">Uncharacterized protein</fullName>
    </submittedName>
</protein>
<accession>A0A6V6YXN8</accession>
<evidence type="ECO:0000313" key="3">
    <source>
        <dbReference type="Proteomes" id="UP000530060"/>
    </source>
</evidence>
<keyword evidence="3" id="KW-1185">Reference proteome</keyword>
<organism evidence="2 3">
    <name type="scientific">Flavobacterium salmonis</name>
    <dbReference type="NCBI Taxonomy" id="2654844"/>
    <lineage>
        <taxon>Bacteria</taxon>
        <taxon>Pseudomonadati</taxon>
        <taxon>Bacteroidota</taxon>
        <taxon>Flavobacteriia</taxon>
        <taxon>Flavobacteriales</taxon>
        <taxon>Flavobacteriaceae</taxon>
        <taxon>Flavobacterium</taxon>
    </lineage>
</organism>